<evidence type="ECO:0000256" key="2">
    <source>
        <dbReference type="SAM" id="Phobius"/>
    </source>
</evidence>
<keyword evidence="2" id="KW-1133">Transmembrane helix</keyword>
<feature type="region of interest" description="Disordered" evidence="1">
    <location>
        <begin position="71"/>
        <end position="104"/>
    </location>
</feature>
<evidence type="ECO:0000313" key="3">
    <source>
        <dbReference type="EMBL" id="GAA1906248.1"/>
    </source>
</evidence>
<keyword evidence="2" id="KW-0472">Membrane</keyword>
<evidence type="ECO:0000256" key="1">
    <source>
        <dbReference type="SAM" id="MobiDB-lite"/>
    </source>
</evidence>
<feature type="region of interest" description="Disordered" evidence="1">
    <location>
        <begin position="1"/>
        <end position="56"/>
    </location>
</feature>
<feature type="transmembrane region" description="Helical" evidence="2">
    <location>
        <begin position="465"/>
        <end position="486"/>
    </location>
</feature>
<gene>
    <name evidence="3" type="ORF">GCM10009737_03770</name>
</gene>
<dbReference type="EMBL" id="BAAAMY010000001">
    <property type="protein sequence ID" value="GAA1906248.1"/>
    <property type="molecule type" value="Genomic_DNA"/>
</dbReference>
<keyword evidence="4" id="KW-1185">Reference proteome</keyword>
<accession>A0ABP5A7Y7</accession>
<dbReference type="Proteomes" id="UP001501612">
    <property type="component" value="Unassembled WGS sequence"/>
</dbReference>
<evidence type="ECO:0000313" key="4">
    <source>
        <dbReference type="Proteomes" id="UP001501612"/>
    </source>
</evidence>
<keyword evidence="2" id="KW-0812">Transmembrane</keyword>
<feature type="compositionally biased region" description="Low complexity" evidence="1">
    <location>
        <begin position="17"/>
        <end position="36"/>
    </location>
</feature>
<proteinExistence type="predicted"/>
<organism evidence="3 4">
    <name type="scientific">Nocardioides lentus</name>
    <dbReference type="NCBI Taxonomy" id="338077"/>
    <lineage>
        <taxon>Bacteria</taxon>
        <taxon>Bacillati</taxon>
        <taxon>Actinomycetota</taxon>
        <taxon>Actinomycetes</taxon>
        <taxon>Propionibacteriales</taxon>
        <taxon>Nocardioidaceae</taxon>
        <taxon>Nocardioides</taxon>
    </lineage>
</organism>
<protein>
    <submittedName>
        <fullName evidence="3">Uncharacterized protein</fullName>
    </submittedName>
</protein>
<reference evidence="4" key="1">
    <citation type="journal article" date="2019" name="Int. J. Syst. Evol. Microbiol.">
        <title>The Global Catalogue of Microorganisms (GCM) 10K type strain sequencing project: providing services to taxonomists for standard genome sequencing and annotation.</title>
        <authorList>
            <consortium name="The Broad Institute Genomics Platform"/>
            <consortium name="The Broad Institute Genome Sequencing Center for Infectious Disease"/>
            <person name="Wu L."/>
            <person name="Ma J."/>
        </authorList>
    </citation>
    <scope>NUCLEOTIDE SEQUENCE [LARGE SCALE GENOMIC DNA]</scope>
    <source>
        <strain evidence="4">JCM 14046</strain>
    </source>
</reference>
<name>A0ABP5A7Y7_9ACTN</name>
<sequence length="494" mass="51820">MWFHPTTTGAGPRSTTRHPAPADPARTTTPEAQVRQPRPPYPPRPPRHRLRRPAGVGLAAVLAATTLAVTPPSLASEEGGQDDQSDQGDTATFEAPFGDRIEPGTSIGAAAEVTTGTYTMNVPEAGAEHFFEVSRGDPEEVIWYGVTTQVDRGYDYAGLNLTGVADGDSTRECNAGVGSDLDSRSFLTQLASSNRSPDCRDAESIVISVANEEIADESLPSDAFYQLVIWREPAVEDTGALPAPNEDSPWVQMNPAEPQEVDGATSFTEAEPLADGTYRTTIRRGEPTIFAFPLTFGQHAQVEASIADGSTFNGFSDITPAWVSPLGGLLREVDPSGGPGPALPVNGEAPAGWSTPIVTYTNRLRTGGVGGLSGGGFGSTAAAPAAFAGTYFLALEIPGGEFDQDNYREETEIEMTVATITDYAASPPEYTTDAAPLSALDGSGYVATEEEEQAAREQSADEAPWLLVLGLFAGAALLAAVGGVAVGRVRRSRS</sequence>
<comment type="caution">
    <text evidence="3">The sequence shown here is derived from an EMBL/GenBank/DDBJ whole genome shotgun (WGS) entry which is preliminary data.</text>
</comment>